<dbReference type="Pfam" id="PF04355">
    <property type="entry name" value="BamE"/>
    <property type="match status" value="1"/>
</dbReference>
<dbReference type="PROSITE" id="PS01068">
    <property type="entry name" value="OMPA_1"/>
    <property type="match status" value="1"/>
</dbReference>
<dbReference type="PROSITE" id="PS51257">
    <property type="entry name" value="PROKAR_LIPOPROTEIN"/>
    <property type="match status" value="1"/>
</dbReference>
<dbReference type="PANTHER" id="PTHR30329:SF21">
    <property type="entry name" value="LIPOPROTEIN YIAD-RELATED"/>
    <property type="match status" value="1"/>
</dbReference>
<evidence type="ECO:0000256" key="2">
    <source>
        <dbReference type="ARBA" id="ARBA00022729"/>
    </source>
</evidence>
<dbReference type="InterPro" id="IPR036737">
    <property type="entry name" value="OmpA-like_sf"/>
</dbReference>
<evidence type="ECO:0000256" key="6">
    <source>
        <dbReference type="SAM" id="SignalP"/>
    </source>
</evidence>
<dbReference type="OrthoDB" id="1149075at2"/>
<dbReference type="GO" id="GO:0009279">
    <property type="term" value="C:cell outer membrane"/>
    <property type="evidence" value="ECO:0007669"/>
    <property type="project" value="UniProtKB-SubCell"/>
</dbReference>
<keyword evidence="4" id="KW-0998">Cell outer membrane</keyword>
<protein>
    <submittedName>
        <fullName evidence="8">Outer membrane protein assembly factor BamE</fullName>
    </submittedName>
</protein>
<organism evidence="8 9">
    <name type="scientific">Luteimonas aestuarii</name>
    <dbReference type="NCBI Taxonomy" id="453837"/>
    <lineage>
        <taxon>Bacteria</taxon>
        <taxon>Pseudomonadati</taxon>
        <taxon>Pseudomonadota</taxon>
        <taxon>Gammaproteobacteria</taxon>
        <taxon>Lysobacterales</taxon>
        <taxon>Lysobacteraceae</taxon>
        <taxon>Luteimonas</taxon>
    </lineage>
</organism>
<dbReference type="AlphaFoldDB" id="A0A4R5U4S3"/>
<feature type="chain" id="PRO_5021006176" evidence="6">
    <location>
        <begin position="22"/>
        <end position="276"/>
    </location>
</feature>
<proteinExistence type="predicted"/>
<dbReference type="InterPro" id="IPR006665">
    <property type="entry name" value="OmpA-like"/>
</dbReference>
<gene>
    <name evidence="8" type="primary">bamE</name>
    <name evidence="8" type="ORF">E2F46_01790</name>
</gene>
<feature type="signal peptide" evidence="6">
    <location>
        <begin position="1"/>
        <end position="21"/>
    </location>
</feature>
<dbReference type="PANTHER" id="PTHR30329">
    <property type="entry name" value="STATOR ELEMENT OF FLAGELLAR MOTOR COMPLEX"/>
    <property type="match status" value="1"/>
</dbReference>
<evidence type="ECO:0000259" key="7">
    <source>
        <dbReference type="PROSITE" id="PS51123"/>
    </source>
</evidence>
<evidence type="ECO:0000256" key="1">
    <source>
        <dbReference type="ARBA" id="ARBA00004442"/>
    </source>
</evidence>
<dbReference type="Gene3D" id="3.30.1330.60">
    <property type="entry name" value="OmpA-like domain"/>
    <property type="match status" value="1"/>
</dbReference>
<evidence type="ECO:0000256" key="4">
    <source>
        <dbReference type="ARBA" id="ARBA00023237"/>
    </source>
</evidence>
<accession>A0A4R5U4S3</accession>
<dbReference type="InterPro" id="IPR006664">
    <property type="entry name" value="OMP_bac"/>
</dbReference>
<dbReference type="SUPFAM" id="SSF103088">
    <property type="entry name" value="OmpA-like"/>
    <property type="match status" value="1"/>
</dbReference>
<comment type="caution">
    <text evidence="8">The sequence shown here is derived from an EMBL/GenBank/DDBJ whole genome shotgun (WGS) entry which is preliminary data.</text>
</comment>
<dbReference type="Gene3D" id="3.30.1450.10">
    <property type="match status" value="1"/>
</dbReference>
<dbReference type="InterPro" id="IPR050330">
    <property type="entry name" value="Bact_OuterMem_StrucFunc"/>
</dbReference>
<comment type="subcellular location">
    <subcellularLocation>
        <location evidence="1">Cell outer membrane</location>
    </subcellularLocation>
</comment>
<sequence>MRVSKIVATAVLCTTTALLLAACGTRHVSRDITPDGRAGEIVFPDVSRIVLKEGTFPNVDSLRTVGSGVTKDQLYYLLGRPHFREALYGVREWDYLFHFRTPEGIVTCQYKVIFDTAHRGQSFHWAPASCADMLAKQAPAAVAAPAAETRIELSADALFAFAKSGRGDILDNGRQQLAAIADRLLTARDVQVRVIGHTDRIGSDAANQALSQRRAETVRQFFIDRGISASSITAEGRGEFQPVTTGCSDALARQALVQCLQPDRRVELFVRGIESE</sequence>
<dbReference type="Proteomes" id="UP000294796">
    <property type="component" value="Unassembled WGS sequence"/>
</dbReference>
<name>A0A4R5U4S3_9GAMM</name>
<reference evidence="8 9" key="1">
    <citation type="submission" date="2019-03" db="EMBL/GenBank/DDBJ databases">
        <title>Luteimonas zhaokaii sp.nov., isolated from the rectal contents of Plateau pika in Yushu, Qinghai Province, China.</title>
        <authorList>
            <person name="Zhang G."/>
        </authorList>
    </citation>
    <scope>NUCLEOTIDE SEQUENCE [LARGE SCALE GENOMIC DNA]</scope>
    <source>
        <strain evidence="8 9">B9</strain>
    </source>
</reference>
<evidence type="ECO:0000313" key="8">
    <source>
        <dbReference type="EMBL" id="TDK28772.1"/>
    </source>
</evidence>
<evidence type="ECO:0000256" key="5">
    <source>
        <dbReference type="PROSITE-ProRule" id="PRU00473"/>
    </source>
</evidence>
<dbReference type="InterPro" id="IPR007450">
    <property type="entry name" value="BamE_dom"/>
</dbReference>
<keyword evidence="2 6" id="KW-0732">Signal</keyword>
<keyword evidence="3 5" id="KW-0472">Membrane</keyword>
<dbReference type="PROSITE" id="PS51123">
    <property type="entry name" value="OMPA_2"/>
    <property type="match status" value="1"/>
</dbReference>
<dbReference type="CDD" id="cd07185">
    <property type="entry name" value="OmpA_C-like"/>
    <property type="match status" value="1"/>
</dbReference>
<dbReference type="PRINTS" id="PR01021">
    <property type="entry name" value="OMPADOMAIN"/>
</dbReference>
<evidence type="ECO:0000256" key="3">
    <source>
        <dbReference type="ARBA" id="ARBA00023136"/>
    </source>
</evidence>
<dbReference type="RefSeq" id="WP_133320458.1">
    <property type="nucleotide sequence ID" value="NZ_SMTF01000001.1"/>
</dbReference>
<dbReference type="InterPro" id="IPR037873">
    <property type="entry name" value="BamE-like"/>
</dbReference>
<feature type="domain" description="OmpA-like" evidence="7">
    <location>
        <begin position="146"/>
        <end position="274"/>
    </location>
</feature>
<keyword evidence="9" id="KW-1185">Reference proteome</keyword>
<dbReference type="Pfam" id="PF00691">
    <property type="entry name" value="OmpA"/>
    <property type="match status" value="1"/>
</dbReference>
<dbReference type="InterPro" id="IPR006690">
    <property type="entry name" value="OMPA-like_CS"/>
</dbReference>
<evidence type="ECO:0000313" key="9">
    <source>
        <dbReference type="Proteomes" id="UP000294796"/>
    </source>
</evidence>
<dbReference type="EMBL" id="SMTF01000001">
    <property type="protein sequence ID" value="TDK28772.1"/>
    <property type="molecule type" value="Genomic_DNA"/>
</dbReference>